<protein>
    <submittedName>
        <fullName evidence="1">Uncharacterized protein</fullName>
    </submittedName>
</protein>
<dbReference type="InterPro" id="IPR015947">
    <property type="entry name" value="PUA-like_sf"/>
</dbReference>
<accession>A0A7R9FB41</accession>
<dbReference type="SUPFAM" id="SSF88697">
    <property type="entry name" value="PUA domain-like"/>
    <property type="match status" value="1"/>
</dbReference>
<gene>
    <name evidence="1" type="ORF">TBIB3V08_LOCUS11582</name>
</gene>
<name>A0A7R9FB41_9NEOP</name>
<dbReference type="AlphaFoldDB" id="A0A7R9FB41"/>
<dbReference type="EMBL" id="OD571457">
    <property type="protein sequence ID" value="CAD7449307.1"/>
    <property type="molecule type" value="Genomic_DNA"/>
</dbReference>
<dbReference type="Gene3D" id="1.20.58.1480">
    <property type="match status" value="1"/>
</dbReference>
<sequence length="145" mass="16655">MRAAGRGFLQVYTSLYKFKPPSDWDPPPLPSKHPLEQFITYLLSNIAEIVEDRGHAGLSIPTDPIDLSYWVAQNLPLSDEQRLTVLKLDSAIQRLRWELNALQKIRVGRGRKKVGESVPATLVVVERERELDNISLSNRWHTWVE</sequence>
<proteinExistence type="predicted"/>
<reference evidence="1" key="1">
    <citation type="submission" date="2020-11" db="EMBL/GenBank/DDBJ databases">
        <authorList>
            <person name="Tran Van P."/>
        </authorList>
    </citation>
    <scope>NUCLEOTIDE SEQUENCE</scope>
</reference>
<evidence type="ECO:0000313" key="1">
    <source>
        <dbReference type="EMBL" id="CAD7449307.1"/>
    </source>
</evidence>
<organism evidence="1">
    <name type="scientific">Timema bartmani</name>
    <dbReference type="NCBI Taxonomy" id="61472"/>
    <lineage>
        <taxon>Eukaryota</taxon>
        <taxon>Metazoa</taxon>
        <taxon>Ecdysozoa</taxon>
        <taxon>Arthropoda</taxon>
        <taxon>Hexapoda</taxon>
        <taxon>Insecta</taxon>
        <taxon>Pterygota</taxon>
        <taxon>Neoptera</taxon>
        <taxon>Polyneoptera</taxon>
        <taxon>Phasmatodea</taxon>
        <taxon>Timematodea</taxon>
        <taxon>Timematoidea</taxon>
        <taxon>Timematidae</taxon>
        <taxon>Timema</taxon>
    </lineage>
</organism>